<reference evidence="1 2" key="1">
    <citation type="submission" date="2020-02" db="EMBL/GenBank/DDBJ databases">
        <title>Whole-genome analyses of novel actinobacteria.</title>
        <authorList>
            <person name="Sahin N."/>
        </authorList>
    </citation>
    <scope>NUCLEOTIDE SEQUENCE [LARGE SCALE GENOMIC DNA]</scope>
    <source>
        <strain evidence="1 2">KC13</strain>
    </source>
</reference>
<dbReference type="EMBL" id="JAALAA010000005">
    <property type="protein sequence ID" value="NGN92634.1"/>
    <property type="molecule type" value="Genomic_DNA"/>
</dbReference>
<protein>
    <submittedName>
        <fullName evidence="1">Uncharacterized protein</fullName>
    </submittedName>
</protein>
<name>A0A6M1QXL8_9ACTN</name>
<dbReference type="RefSeq" id="WP_165110385.1">
    <property type="nucleotide sequence ID" value="NZ_JAALAA010000005.1"/>
</dbReference>
<keyword evidence="2" id="KW-1185">Reference proteome</keyword>
<organism evidence="1 2">
    <name type="scientific">Nocardioides turkmenicus</name>
    <dbReference type="NCBI Taxonomy" id="2711220"/>
    <lineage>
        <taxon>Bacteria</taxon>
        <taxon>Bacillati</taxon>
        <taxon>Actinomycetota</taxon>
        <taxon>Actinomycetes</taxon>
        <taxon>Propionibacteriales</taxon>
        <taxon>Nocardioidaceae</taxon>
        <taxon>Nocardioides</taxon>
    </lineage>
</organism>
<evidence type="ECO:0000313" key="2">
    <source>
        <dbReference type="Proteomes" id="UP000483261"/>
    </source>
</evidence>
<accession>A0A6M1QXL8</accession>
<evidence type="ECO:0000313" key="1">
    <source>
        <dbReference type="EMBL" id="NGN92634.1"/>
    </source>
</evidence>
<dbReference type="AlphaFoldDB" id="A0A6M1QXL8"/>
<dbReference type="Proteomes" id="UP000483261">
    <property type="component" value="Unassembled WGS sequence"/>
</dbReference>
<sequence length="396" mass="43849">MSDPPLPIRFDVAAFFAAERFRIHFGDRDPKERELRGSVRVPGDDRPAHVKVPAPIELSRFFRTSPDARRTSRNVVVTPEGNVTGSNIATAAVLALQATPEPSDTTFEALSTWRRASYKPDAEFLRHLSMAAGVVIRTLPLAERKKRASGNGMSREERNARHRENVRCDEWGTATWALLEYVFCPDAMPGAPIDVDVVIANGDRLVAAWSDYIGEDEEFFVEDFSRYAIPPTPPRAFSRQRLFEVFRALGIEHTDSSARRTVAPTPERELFDMSTLPVLSRDEILETLVRLAIDADPARFGAEAEGVDITVRMKHGGKFTVSQDAPTDTEADNLRRASERIKTVLVTGPLSAGRLRNKVARSIRDYADEAMEALEASGVIVADTDANGIVTYSLAP</sequence>
<comment type="caution">
    <text evidence="1">The sequence shown here is derived from an EMBL/GenBank/DDBJ whole genome shotgun (WGS) entry which is preliminary data.</text>
</comment>
<gene>
    <name evidence="1" type="ORF">G5C66_07760</name>
</gene>
<proteinExistence type="predicted"/>